<gene>
    <name evidence="2" type="ORF">KC01_LOCUS33013</name>
</gene>
<evidence type="ECO:0000313" key="3">
    <source>
        <dbReference type="Proteomes" id="UP001497482"/>
    </source>
</evidence>
<feature type="compositionally biased region" description="Low complexity" evidence="1">
    <location>
        <begin position="67"/>
        <end position="86"/>
    </location>
</feature>
<dbReference type="Proteomes" id="UP001497482">
    <property type="component" value="Chromosome 5"/>
</dbReference>
<feature type="region of interest" description="Disordered" evidence="1">
    <location>
        <begin position="139"/>
        <end position="158"/>
    </location>
</feature>
<evidence type="ECO:0000313" key="2">
    <source>
        <dbReference type="EMBL" id="CAL1605679.1"/>
    </source>
</evidence>
<organism evidence="2 3">
    <name type="scientific">Knipowitschia caucasica</name>
    <name type="common">Caucasian dwarf goby</name>
    <name type="synonym">Pomatoschistus caucasicus</name>
    <dbReference type="NCBI Taxonomy" id="637954"/>
    <lineage>
        <taxon>Eukaryota</taxon>
        <taxon>Metazoa</taxon>
        <taxon>Chordata</taxon>
        <taxon>Craniata</taxon>
        <taxon>Vertebrata</taxon>
        <taxon>Euteleostomi</taxon>
        <taxon>Actinopterygii</taxon>
        <taxon>Neopterygii</taxon>
        <taxon>Teleostei</taxon>
        <taxon>Neoteleostei</taxon>
        <taxon>Acanthomorphata</taxon>
        <taxon>Gobiaria</taxon>
        <taxon>Gobiiformes</taxon>
        <taxon>Gobioidei</taxon>
        <taxon>Gobiidae</taxon>
        <taxon>Gobiinae</taxon>
        <taxon>Knipowitschia</taxon>
    </lineage>
</organism>
<proteinExistence type="predicted"/>
<dbReference type="EMBL" id="OZ035827">
    <property type="protein sequence ID" value="CAL1605679.1"/>
    <property type="molecule type" value="Genomic_DNA"/>
</dbReference>
<feature type="region of interest" description="Disordered" evidence="1">
    <location>
        <begin position="1"/>
        <end position="22"/>
    </location>
</feature>
<keyword evidence="3" id="KW-1185">Reference proteome</keyword>
<evidence type="ECO:0000256" key="1">
    <source>
        <dbReference type="SAM" id="MobiDB-lite"/>
    </source>
</evidence>
<accession>A0AAV2LX86</accession>
<feature type="region of interest" description="Disordered" evidence="1">
    <location>
        <begin position="64"/>
        <end position="86"/>
    </location>
</feature>
<sequence>MVHTTVLGPYKPQRPVQSFSPGVEASSVSTASVPGQILQSGLQRPQSWSRASVLGSRALRSLGVERSVPGSTTSLSPGSRGLSPGPKSLSPWCRGLILSTASFLAHLSPGLQPQFLVYSLSPGVTATVLGQEPQSWGLQLRSGPTASVPGSSSLSLVA</sequence>
<protein>
    <submittedName>
        <fullName evidence="2">Uncharacterized protein</fullName>
    </submittedName>
</protein>
<dbReference type="AlphaFoldDB" id="A0AAV2LX86"/>
<name>A0AAV2LX86_KNICA</name>
<reference evidence="2 3" key="1">
    <citation type="submission" date="2024-04" db="EMBL/GenBank/DDBJ databases">
        <authorList>
            <person name="Waldvogel A.-M."/>
            <person name="Schoenle A."/>
        </authorList>
    </citation>
    <scope>NUCLEOTIDE SEQUENCE [LARGE SCALE GENOMIC DNA]</scope>
</reference>